<evidence type="ECO:0000259" key="1">
    <source>
        <dbReference type="Pfam" id="PF05368"/>
    </source>
</evidence>
<accession>A0A0B2BYJ0</accession>
<dbReference type="STRING" id="1572751.PK98_09030"/>
<dbReference type="PANTHER" id="PTHR43162">
    <property type="match status" value="1"/>
</dbReference>
<proteinExistence type="predicted"/>
<comment type="caution">
    <text evidence="2">The sequence shown here is derived from an EMBL/GenBank/DDBJ whole genome shotgun (WGS) entry which is preliminary data.</text>
</comment>
<dbReference type="Pfam" id="PF05368">
    <property type="entry name" value="NmrA"/>
    <property type="match status" value="1"/>
</dbReference>
<dbReference type="Gene3D" id="3.90.25.10">
    <property type="entry name" value="UDP-galactose 4-epimerase, domain 1"/>
    <property type="match status" value="1"/>
</dbReference>
<dbReference type="InterPro" id="IPR051604">
    <property type="entry name" value="Ergot_Alk_Oxidoreductase"/>
</dbReference>
<protein>
    <submittedName>
        <fullName evidence="2">NmrA family transcriptional regulator</fullName>
    </submittedName>
</protein>
<dbReference type="PANTHER" id="PTHR43162:SF1">
    <property type="entry name" value="PRESTALK A DIFFERENTIATION PROTEIN A"/>
    <property type="match status" value="1"/>
</dbReference>
<feature type="domain" description="NmrA-like" evidence="1">
    <location>
        <begin position="4"/>
        <end position="236"/>
    </location>
</feature>
<organism evidence="2 3">
    <name type="scientific">Croceibacterium mercuriale</name>
    <dbReference type="NCBI Taxonomy" id="1572751"/>
    <lineage>
        <taxon>Bacteria</taxon>
        <taxon>Pseudomonadati</taxon>
        <taxon>Pseudomonadota</taxon>
        <taxon>Alphaproteobacteria</taxon>
        <taxon>Sphingomonadales</taxon>
        <taxon>Erythrobacteraceae</taxon>
        <taxon>Croceibacterium</taxon>
    </lineage>
</organism>
<dbReference type="SUPFAM" id="SSF51735">
    <property type="entry name" value="NAD(P)-binding Rossmann-fold domains"/>
    <property type="match status" value="1"/>
</dbReference>
<evidence type="ECO:0000313" key="3">
    <source>
        <dbReference type="Proteomes" id="UP000030988"/>
    </source>
</evidence>
<dbReference type="Proteomes" id="UP000030988">
    <property type="component" value="Unassembled WGS sequence"/>
</dbReference>
<dbReference type="InterPro" id="IPR036291">
    <property type="entry name" value="NAD(P)-bd_dom_sf"/>
</dbReference>
<dbReference type="Gene3D" id="3.40.50.720">
    <property type="entry name" value="NAD(P)-binding Rossmann-like Domain"/>
    <property type="match status" value="1"/>
</dbReference>
<gene>
    <name evidence="2" type="ORF">PK98_09030</name>
</gene>
<dbReference type="AlphaFoldDB" id="A0A0B2BYJ0"/>
<reference evidence="2 3" key="1">
    <citation type="submission" date="2014-11" db="EMBL/GenBank/DDBJ databases">
        <title>Draft genome sequence of Kirrobacter mercurialis.</title>
        <authorList>
            <person name="Coil D.A."/>
            <person name="Eisen J.A."/>
        </authorList>
    </citation>
    <scope>NUCLEOTIDE SEQUENCE [LARGE SCALE GENOMIC DNA]</scope>
    <source>
        <strain evidence="2 3">Coronado</strain>
    </source>
</reference>
<dbReference type="RefSeq" id="WP_039095883.1">
    <property type="nucleotide sequence ID" value="NZ_JTDN01000001.1"/>
</dbReference>
<keyword evidence="3" id="KW-1185">Reference proteome</keyword>
<evidence type="ECO:0000313" key="2">
    <source>
        <dbReference type="EMBL" id="KHL26529.1"/>
    </source>
</evidence>
<dbReference type="InterPro" id="IPR008030">
    <property type="entry name" value="NmrA-like"/>
</dbReference>
<sequence>MFGVMGATGHVGAAVADTLLSMGEDVTVMTRQPDRAGAWRDKGARVVAADAEDPASLAAAFRSADRAFLLNPPADPRGDTDAAERRTIASILSALDGSGLEKVVAASTYGAQPGEGLGDLSTLWQLEEGLRARPIPAAINRGAYYMTNWLGFTDAVRRTGILPSMFPADVEIPMVAPADLGRAAAERLLQPVQDEEILYVEGPARYTPRDVADAFAGALGRAVQVDVAPREQWPAIYRDAGFSPEAAAAYTRMTAISLDSGFDKPARPLRGATGLNAFMATVVSRDP</sequence>
<dbReference type="EMBL" id="JTDN01000001">
    <property type="protein sequence ID" value="KHL26529.1"/>
    <property type="molecule type" value="Genomic_DNA"/>
</dbReference>
<name>A0A0B2BYJ0_9SPHN</name>
<dbReference type="OrthoDB" id="7771794at2"/>